<evidence type="ECO:0000313" key="1">
    <source>
        <dbReference type="EMBL" id="SNB60909.1"/>
    </source>
</evidence>
<sequence length="72" mass="8063">MTQMTDATSSADGNFTQNCRPYLILRQSRVPVDLIHVEDDQDGRRILVETMLGERLLVTEGALEACRNSCHA</sequence>
<name>A0A212QNF1_9PROT</name>
<evidence type="ECO:0000313" key="2">
    <source>
        <dbReference type="Proteomes" id="UP000197065"/>
    </source>
</evidence>
<gene>
    <name evidence="1" type="ORF">SAMN07250955_10284</name>
</gene>
<dbReference type="OrthoDB" id="7376402at2"/>
<keyword evidence="2" id="KW-1185">Reference proteome</keyword>
<dbReference type="Proteomes" id="UP000197065">
    <property type="component" value="Unassembled WGS sequence"/>
</dbReference>
<proteinExistence type="predicted"/>
<dbReference type="RefSeq" id="WP_133063828.1">
    <property type="nucleotide sequence ID" value="NZ_FYEH01000002.1"/>
</dbReference>
<accession>A0A212QNF1</accession>
<dbReference type="AlphaFoldDB" id="A0A212QNF1"/>
<reference evidence="1 2" key="1">
    <citation type="submission" date="2017-06" db="EMBL/GenBank/DDBJ databases">
        <authorList>
            <person name="Kim H.J."/>
            <person name="Triplett B.A."/>
        </authorList>
    </citation>
    <scope>NUCLEOTIDE SEQUENCE [LARGE SCALE GENOMIC DNA]</scope>
    <source>
        <strain evidence="1 2">B29T1</strain>
    </source>
</reference>
<dbReference type="EMBL" id="FYEH01000002">
    <property type="protein sequence ID" value="SNB60909.1"/>
    <property type="molecule type" value="Genomic_DNA"/>
</dbReference>
<organism evidence="1 2">
    <name type="scientific">Arboricoccus pini</name>
    <dbReference type="NCBI Taxonomy" id="1963835"/>
    <lineage>
        <taxon>Bacteria</taxon>
        <taxon>Pseudomonadati</taxon>
        <taxon>Pseudomonadota</taxon>
        <taxon>Alphaproteobacteria</taxon>
        <taxon>Geminicoccales</taxon>
        <taxon>Geminicoccaceae</taxon>
        <taxon>Arboricoccus</taxon>
    </lineage>
</organism>
<protein>
    <submittedName>
        <fullName evidence="1">Uncharacterized protein</fullName>
    </submittedName>
</protein>